<reference evidence="1" key="1">
    <citation type="submission" date="2021-06" db="EMBL/GenBank/DDBJ databases">
        <authorList>
            <person name="Hodson N. C."/>
            <person name="Mongue J. A."/>
            <person name="Jaron S. K."/>
        </authorList>
    </citation>
    <scope>NUCLEOTIDE SEQUENCE</scope>
</reference>
<accession>A0A8J2J3K7</accession>
<dbReference type="AlphaFoldDB" id="A0A8J2J3K7"/>
<dbReference type="EMBL" id="CAJVCH010012920">
    <property type="protein sequence ID" value="CAG7673384.1"/>
    <property type="molecule type" value="Genomic_DNA"/>
</dbReference>
<feature type="non-terminal residue" evidence="1">
    <location>
        <position position="89"/>
    </location>
</feature>
<evidence type="ECO:0000313" key="1">
    <source>
        <dbReference type="EMBL" id="CAG7673384.1"/>
    </source>
</evidence>
<protein>
    <submittedName>
        <fullName evidence="1">Uncharacterized protein</fullName>
    </submittedName>
</protein>
<keyword evidence="2" id="KW-1185">Reference proteome</keyword>
<dbReference type="Proteomes" id="UP000708208">
    <property type="component" value="Unassembled WGS sequence"/>
</dbReference>
<sequence>MPSIIVKRAEEILEKRKRTKLTKKENQNALTENVTKNNSREHQFVDELVHQFSEQISDLKLEIDAKIASRDEKLLQNVDMLFVQSDNLL</sequence>
<gene>
    <name evidence="1" type="ORF">AFUS01_LOCUS2273</name>
</gene>
<proteinExistence type="predicted"/>
<name>A0A8J2J3K7_9HEXA</name>
<comment type="caution">
    <text evidence="1">The sequence shown here is derived from an EMBL/GenBank/DDBJ whole genome shotgun (WGS) entry which is preliminary data.</text>
</comment>
<organism evidence="1 2">
    <name type="scientific">Allacma fusca</name>
    <dbReference type="NCBI Taxonomy" id="39272"/>
    <lineage>
        <taxon>Eukaryota</taxon>
        <taxon>Metazoa</taxon>
        <taxon>Ecdysozoa</taxon>
        <taxon>Arthropoda</taxon>
        <taxon>Hexapoda</taxon>
        <taxon>Collembola</taxon>
        <taxon>Symphypleona</taxon>
        <taxon>Sminthuridae</taxon>
        <taxon>Allacma</taxon>
    </lineage>
</organism>
<evidence type="ECO:0000313" key="2">
    <source>
        <dbReference type="Proteomes" id="UP000708208"/>
    </source>
</evidence>